<dbReference type="InterPro" id="IPR029063">
    <property type="entry name" value="SAM-dependent_MTases_sf"/>
</dbReference>
<dbReference type="PANTHER" id="PTHR10259:SF11">
    <property type="entry name" value="THIOPURINE S-METHYLTRANSFERASE"/>
    <property type="match status" value="1"/>
</dbReference>
<comment type="similarity">
    <text evidence="3 9">Belongs to the class I-like SAM-binding methyltransferase superfamily. TPMT family.</text>
</comment>
<dbReference type="InterPro" id="IPR008854">
    <property type="entry name" value="TPMT"/>
</dbReference>
<evidence type="ECO:0000256" key="6">
    <source>
        <dbReference type="ARBA" id="ARBA00022603"/>
    </source>
</evidence>
<evidence type="ECO:0000256" key="3">
    <source>
        <dbReference type="ARBA" id="ARBA00008145"/>
    </source>
</evidence>
<dbReference type="Gene3D" id="3.40.50.150">
    <property type="entry name" value="Vaccinia Virus protein VP39"/>
    <property type="match status" value="1"/>
</dbReference>
<keyword evidence="11" id="KW-1185">Reference proteome</keyword>
<comment type="catalytic activity">
    <reaction evidence="1 9">
        <text>S-adenosyl-L-methionine + a thiopurine = S-adenosyl-L-homocysteine + a thiopurine S-methylether.</text>
        <dbReference type="EC" id="2.1.1.67"/>
    </reaction>
</comment>
<dbReference type="InterPro" id="IPR025835">
    <property type="entry name" value="Thiopurine_S-MeTrfase"/>
</dbReference>
<feature type="binding site" evidence="9">
    <location>
        <position position="66"/>
    </location>
    <ligand>
        <name>S-adenosyl-L-methionine</name>
        <dbReference type="ChEBI" id="CHEBI:59789"/>
    </ligand>
</feature>
<dbReference type="GO" id="GO:0032259">
    <property type="term" value="P:methylation"/>
    <property type="evidence" value="ECO:0007669"/>
    <property type="project" value="UniProtKB-KW"/>
</dbReference>
<evidence type="ECO:0000256" key="9">
    <source>
        <dbReference type="HAMAP-Rule" id="MF_00812"/>
    </source>
</evidence>
<sequence>MQHEFWHQRWQQNQIGFHSDEINPHLQQQWPKLGVEPNSRVFVPMCGKSNDMLWLLAQGYQTVGVELSPLAVEAFFSENGLQPALSRQGDFLIGECDGLQIFCGDFFALRSENLGKIDAVYDRASLVALPHEMRVDYVSHLSALLTPGVKMLLVAFDYPQHQMPGPPFSVQGEEIEKLYQSWCEVELLANEDILEREPHFKERGLSQLCEQVYRLTVR</sequence>
<keyword evidence="6 9" id="KW-0489">Methyltransferase</keyword>
<protein>
    <recommendedName>
        <fullName evidence="4 9">Thiopurine S-methyltransferase</fullName>
        <ecNumber evidence="4 9">2.1.1.67</ecNumber>
    </recommendedName>
    <alternativeName>
        <fullName evidence="9">Thiopurine methyltransferase</fullName>
    </alternativeName>
</protein>
<feature type="binding site" evidence="9">
    <location>
        <position position="10"/>
    </location>
    <ligand>
        <name>S-adenosyl-L-methionine</name>
        <dbReference type="ChEBI" id="CHEBI:59789"/>
    </ligand>
</feature>
<evidence type="ECO:0000256" key="5">
    <source>
        <dbReference type="ARBA" id="ARBA00022490"/>
    </source>
</evidence>
<feature type="binding site" evidence="9">
    <location>
        <position position="45"/>
    </location>
    <ligand>
        <name>S-adenosyl-L-methionine</name>
        <dbReference type="ChEBI" id="CHEBI:59789"/>
    </ligand>
</feature>
<evidence type="ECO:0000256" key="8">
    <source>
        <dbReference type="ARBA" id="ARBA00022691"/>
    </source>
</evidence>
<keyword evidence="5 9" id="KW-0963">Cytoplasm</keyword>
<proteinExistence type="inferred from homology"/>
<evidence type="ECO:0000256" key="2">
    <source>
        <dbReference type="ARBA" id="ARBA00004496"/>
    </source>
</evidence>
<dbReference type="EC" id="2.1.1.67" evidence="4 9"/>
<evidence type="ECO:0000313" key="10">
    <source>
        <dbReference type="EMBL" id="TRX02977.1"/>
    </source>
</evidence>
<comment type="caution">
    <text evidence="10">The sequence shown here is derived from an EMBL/GenBank/DDBJ whole genome shotgun (WGS) entry which is preliminary data.</text>
</comment>
<dbReference type="RefSeq" id="WP_127027356.1">
    <property type="nucleotide sequence ID" value="NZ_RYFG02000009.1"/>
</dbReference>
<name>A0ABY3CLW1_9GAMM</name>
<organism evidence="10 11">
    <name type="scientific">Candidatus Methylobacter oryzae</name>
    <dbReference type="NCBI Taxonomy" id="2497749"/>
    <lineage>
        <taxon>Bacteria</taxon>
        <taxon>Pseudomonadati</taxon>
        <taxon>Pseudomonadota</taxon>
        <taxon>Gammaproteobacteria</taxon>
        <taxon>Methylococcales</taxon>
        <taxon>Methylococcaceae</taxon>
        <taxon>Methylobacter</taxon>
    </lineage>
</organism>
<evidence type="ECO:0000256" key="1">
    <source>
        <dbReference type="ARBA" id="ARBA00000903"/>
    </source>
</evidence>
<evidence type="ECO:0000256" key="4">
    <source>
        <dbReference type="ARBA" id="ARBA00011905"/>
    </source>
</evidence>
<evidence type="ECO:0000313" key="11">
    <source>
        <dbReference type="Proteomes" id="UP000733744"/>
    </source>
</evidence>
<dbReference type="NCBIfam" id="TIGR03840">
    <property type="entry name" value="TMPT_Se_Te"/>
    <property type="match status" value="1"/>
</dbReference>
<dbReference type="Proteomes" id="UP000733744">
    <property type="component" value="Unassembled WGS sequence"/>
</dbReference>
<dbReference type="PIRSF" id="PIRSF023956">
    <property type="entry name" value="Thiopurine_S-methyltransferase"/>
    <property type="match status" value="1"/>
</dbReference>
<dbReference type="PANTHER" id="PTHR10259">
    <property type="entry name" value="THIOPURINE S-METHYLTRANSFERASE"/>
    <property type="match status" value="1"/>
</dbReference>
<keyword evidence="8 9" id="KW-0949">S-adenosyl-L-methionine</keyword>
<dbReference type="PROSITE" id="PS51585">
    <property type="entry name" value="SAM_MT_TPMT"/>
    <property type="match status" value="1"/>
</dbReference>
<accession>A0ABY3CLW1</accession>
<comment type="subcellular location">
    <subcellularLocation>
        <location evidence="2 9">Cytoplasm</location>
    </subcellularLocation>
</comment>
<gene>
    <name evidence="9" type="primary">tpm</name>
    <name evidence="10" type="ORF">EKO24_001445</name>
</gene>
<evidence type="ECO:0000256" key="7">
    <source>
        <dbReference type="ARBA" id="ARBA00022679"/>
    </source>
</evidence>
<dbReference type="InterPro" id="IPR022474">
    <property type="entry name" value="Thiopur_S-MeTfrase_Se/Te_detox"/>
</dbReference>
<dbReference type="NCBIfam" id="NF009732">
    <property type="entry name" value="PRK13255.1"/>
    <property type="match status" value="1"/>
</dbReference>
<dbReference type="GO" id="GO:0008119">
    <property type="term" value="F:thiopurine S-methyltransferase activity"/>
    <property type="evidence" value="ECO:0007669"/>
    <property type="project" value="UniProtKB-EC"/>
</dbReference>
<feature type="binding site" evidence="9">
    <location>
        <position position="123"/>
    </location>
    <ligand>
        <name>S-adenosyl-L-methionine</name>
        <dbReference type="ChEBI" id="CHEBI:59789"/>
    </ligand>
</feature>
<dbReference type="Pfam" id="PF05724">
    <property type="entry name" value="TPMT"/>
    <property type="match status" value="1"/>
</dbReference>
<dbReference type="EMBL" id="RYFG02000009">
    <property type="protein sequence ID" value="TRX02977.1"/>
    <property type="molecule type" value="Genomic_DNA"/>
</dbReference>
<reference evidence="10 11" key="1">
    <citation type="journal article" date="2019" name="Antonie Van Leeuwenhoek">
        <title>Description of 'Ca. Methylobacter oryzae' KRF1, a novel species from the environmentally important Methylobacter clade 2.</title>
        <authorList>
            <person name="Khatri K."/>
            <person name="Mohite J.A."/>
            <person name="Pandit P.S."/>
            <person name="Bahulikar R."/>
            <person name="Rahalkar M.C."/>
        </authorList>
    </citation>
    <scope>NUCLEOTIDE SEQUENCE [LARGE SCALE GENOMIC DNA]</scope>
    <source>
        <strain evidence="10 11">KRF1</strain>
    </source>
</reference>
<dbReference type="HAMAP" id="MF_00812">
    <property type="entry name" value="Thiopur_methtran"/>
    <property type="match status" value="1"/>
</dbReference>
<dbReference type="SUPFAM" id="SSF53335">
    <property type="entry name" value="S-adenosyl-L-methionine-dependent methyltransferases"/>
    <property type="match status" value="1"/>
</dbReference>
<keyword evidence="7 9" id="KW-0808">Transferase</keyword>